<dbReference type="EMBL" id="CACRZD030000002">
    <property type="protein sequence ID" value="CAA6655385.1"/>
    <property type="molecule type" value="Genomic_DNA"/>
</dbReference>
<dbReference type="EMBL" id="LR743589">
    <property type="protein sequence ID" value="CAA2615673.1"/>
    <property type="molecule type" value="Genomic_DNA"/>
</dbReference>
<sequence>MLAGASRCSSIQGLHIRNTRGIFQETIPDILSYSRGGHPRGKISIQERLSRISPEEVNTMREEVINLIPRLVYADPRSRLETLKDAFDVSVDAIIDKVTKLRKDIIQGHNVSDFIEENSWKYALLDEGQRTVGPHEWDPFFSKQKMPTNRDKL</sequence>
<evidence type="ECO:0000313" key="1">
    <source>
        <dbReference type="EMBL" id="CAA2615673.1"/>
    </source>
</evidence>
<gene>
    <name evidence="1" type="ORF">SI7747_02001925</name>
</gene>
<name>A0A7I8IDC1_SPIIN</name>
<evidence type="ECO:0000313" key="2">
    <source>
        <dbReference type="Proteomes" id="UP001189122"/>
    </source>
</evidence>
<organism evidence="1">
    <name type="scientific">Spirodela intermedia</name>
    <name type="common">Intermediate duckweed</name>
    <dbReference type="NCBI Taxonomy" id="51605"/>
    <lineage>
        <taxon>Eukaryota</taxon>
        <taxon>Viridiplantae</taxon>
        <taxon>Streptophyta</taxon>
        <taxon>Embryophyta</taxon>
        <taxon>Tracheophyta</taxon>
        <taxon>Spermatophyta</taxon>
        <taxon>Magnoliopsida</taxon>
        <taxon>Liliopsida</taxon>
        <taxon>Araceae</taxon>
        <taxon>Lemnoideae</taxon>
        <taxon>Spirodela</taxon>
    </lineage>
</organism>
<keyword evidence="2" id="KW-1185">Reference proteome</keyword>
<reference evidence="1 2" key="1">
    <citation type="submission" date="2019-12" db="EMBL/GenBank/DDBJ databases">
        <authorList>
            <person name="Scholz U."/>
            <person name="Mascher M."/>
            <person name="Fiebig A."/>
        </authorList>
    </citation>
    <scope>NUCLEOTIDE SEQUENCE</scope>
</reference>
<dbReference type="AlphaFoldDB" id="A0A7I8IDC1"/>
<proteinExistence type="predicted"/>
<protein>
    <submittedName>
        <fullName evidence="1">Uncharacterized protein</fullName>
    </submittedName>
</protein>
<dbReference type="Proteomes" id="UP001189122">
    <property type="component" value="Unassembled WGS sequence"/>
</dbReference>
<accession>A0A7I8IDC1</accession>